<feature type="region of interest" description="Disordered" evidence="1">
    <location>
        <begin position="46"/>
        <end position="65"/>
    </location>
</feature>
<dbReference type="OrthoDB" id="5824545at2759"/>
<keyword evidence="3" id="KW-1185">Reference proteome</keyword>
<dbReference type="EMBL" id="KZ371930">
    <property type="protein sequence ID" value="PIO56933.1"/>
    <property type="molecule type" value="Genomic_DNA"/>
</dbReference>
<proteinExistence type="predicted"/>
<name>A0A2G9TG43_TELCI</name>
<protein>
    <submittedName>
        <fullName evidence="2">Uncharacterized protein</fullName>
    </submittedName>
</protein>
<accession>A0A2G9TG43</accession>
<sequence>MLLDLPRDGDRVEVITSSSHEVRSHTGRGFRPGKTTQDVVVDTMTPSERSDELQRKLGYPDASSTGTTVKDCVALYSGLRTSEVFKTHS</sequence>
<dbReference type="Proteomes" id="UP000230423">
    <property type="component" value="Unassembled WGS sequence"/>
</dbReference>
<evidence type="ECO:0000313" key="3">
    <source>
        <dbReference type="Proteomes" id="UP000230423"/>
    </source>
</evidence>
<reference evidence="2 3" key="1">
    <citation type="submission" date="2015-09" db="EMBL/GenBank/DDBJ databases">
        <title>Draft genome of the parasitic nematode Teladorsagia circumcincta isolate WARC Sus (inbred).</title>
        <authorList>
            <person name="Mitreva M."/>
        </authorList>
    </citation>
    <scope>NUCLEOTIDE SEQUENCE [LARGE SCALE GENOMIC DNA]</scope>
    <source>
        <strain evidence="2 3">S</strain>
    </source>
</reference>
<dbReference type="AlphaFoldDB" id="A0A2G9TG43"/>
<gene>
    <name evidence="2" type="ORF">TELCIR_21667</name>
</gene>
<evidence type="ECO:0000256" key="1">
    <source>
        <dbReference type="SAM" id="MobiDB-lite"/>
    </source>
</evidence>
<evidence type="ECO:0000313" key="2">
    <source>
        <dbReference type="EMBL" id="PIO56933.1"/>
    </source>
</evidence>
<organism evidence="2 3">
    <name type="scientific">Teladorsagia circumcincta</name>
    <name type="common">Brown stomach worm</name>
    <name type="synonym">Ostertagia circumcincta</name>
    <dbReference type="NCBI Taxonomy" id="45464"/>
    <lineage>
        <taxon>Eukaryota</taxon>
        <taxon>Metazoa</taxon>
        <taxon>Ecdysozoa</taxon>
        <taxon>Nematoda</taxon>
        <taxon>Chromadorea</taxon>
        <taxon>Rhabditida</taxon>
        <taxon>Rhabditina</taxon>
        <taxon>Rhabditomorpha</taxon>
        <taxon>Strongyloidea</taxon>
        <taxon>Trichostrongylidae</taxon>
        <taxon>Teladorsagia</taxon>
    </lineage>
</organism>